<gene>
    <name evidence="1" type="ORF">XENOCAPTIV_008026</name>
</gene>
<sequence length="103" mass="11861">MWSWFKPQKHPGFKKDRIAMQREITMLAFLCGVKQCEGHHRWTFYTLSVQSPTLQALFTARGFHTPGDKSACTFFLWSYTNLLFWGLSTSSPKLDADTGSFCT</sequence>
<protein>
    <submittedName>
        <fullName evidence="1">Uncharacterized protein</fullName>
    </submittedName>
</protein>
<reference evidence="1 2" key="1">
    <citation type="submission" date="2021-06" db="EMBL/GenBank/DDBJ databases">
        <authorList>
            <person name="Palmer J.M."/>
        </authorList>
    </citation>
    <scope>NUCLEOTIDE SEQUENCE [LARGE SCALE GENOMIC DNA]</scope>
    <source>
        <strain evidence="1 2">XC_2019</strain>
        <tissue evidence="1">Muscle</tissue>
    </source>
</reference>
<comment type="caution">
    <text evidence="1">The sequence shown here is derived from an EMBL/GenBank/DDBJ whole genome shotgun (WGS) entry which is preliminary data.</text>
</comment>
<organism evidence="1 2">
    <name type="scientific">Xenoophorus captivus</name>
    <dbReference type="NCBI Taxonomy" id="1517983"/>
    <lineage>
        <taxon>Eukaryota</taxon>
        <taxon>Metazoa</taxon>
        <taxon>Chordata</taxon>
        <taxon>Craniata</taxon>
        <taxon>Vertebrata</taxon>
        <taxon>Euteleostomi</taxon>
        <taxon>Actinopterygii</taxon>
        <taxon>Neopterygii</taxon>
        <taxon>Teleostei</taxon>
        <taxon>Neoteleostei</taxon>
        <taxon>Acanthomorphata</taxon>
        <taxon>Ovalentaria</taxon>
        <taxon>Atherinomorphae</taxon>
        <taxon>Cyprinodontiformes</taxon>
        <taxon>Goodeidae</taxon>
        <taxon>Xenoophorus</taxon>
    </lineage>
</organism>
<evidence type="ECO:0000313" key="2">
    <source>
        <dbReference type="Proteomes" id="UP001434883"/>
    </source>
</evidence>
<evidence type="ECO:0000313" key="1">
    <source>
        <dbReference type="EMBL" id="MEQ2196299.1"/>
    </source>
</evidence>
<name>A0ABV0QKH7_9TELE</name>
<proteinExistence type="predicted"/>
<accession>A0ABV0QKH7</accession>
<keyword evidence="2" id="KW-1185">Reference proteome</keyword>
<dbReference type="EMBL" id="JAHRIN010016825">
    <property type="protein sequence ID" value="MEQ2196299.1"/>
    <property type="molecule type" value="Genomic_DNA"/>
</dbReference>
<dbReference type="Proteomes" id="UP001434883">
    <property type="component" value="Unassembled WGS sequence"/>
</dbReference>